<keyword evidence="2" id="KW-0677">Repeat</keyword>
<dbReference type="AlphaFoldDB" id="A0A7S1BBU4"/>
<dbReference type="PANTHER" id="PTHR19858:SF0">
    <property type="entry name" value="PERIODIC TRYPTOPHAN PROTEIN 2 HOMOLOG"/>
    <property type="match status" value="1"/>
</dbReference>
<evidence type="ECO:0000313" key="4">
    <source>
        <dbReference type="EMBL" id="CAD8881477.1"/>
    </source>
</evidence>
<gene>
    <name evidence="4" type="ORF">CHYS00102_LOCUS8664</name>
</gene>
<dbReference type="Pfam" id="PF04003">
    <property type="entry name" value="Utp12"/>
    <property type="match status" value="1"/>
</dbReference>
<evidence type="ECO:0000259" key="3">
    <source>
        <dbReference type="Pfam" id="PF04003"/>
    </source>
</evidence>
<dbReference type="GO" id="GO:0032040">
    <property type="term" value="C:small-subunit processome"/>
    <property type="evidence" value="ECO:0007669"/>
    <property type="project" value="TreeGrafter"/>
</dbReference>
<name>A0A7S1BBU4_9STRA</name>
<organism evidence="4">
    <name type="scientific">Corethron hystrix</name>
    <dbReference type="NCBI Taxonomy" id="216773"/>
    <lineage>
        <taxon>Eukaryota</taxon>
        <taxon>Sar</taxon>
        <taxon>Stramenopiles</taxon>
        <taxon>Ochrophyta</taxon>
        <taxon>Bacillariophyta</taxon>
        <taxon>Coscinodiscophyceae</taxon>
        <taxon>Corethrophycidae</taxon>
        <taxon>Corethrales</taxon>
        <taxon>Corethraceae</taxon>
        <taxon>Corethron</taxon>
    </lineage>
</organism>
<accession>A0A7S1BBU4</accession>
<evidence type="ECO:0000256" key="2">
    <source>
        <dbReference type="ARBA" id="ARBA00022737"/>
    </source>
</evidence>
<proteinExistence type="predicted"/>
<reference evidence="4" key="1">
    <citation type="submission" date="2021-01" db="EMBL/GenBank/DDBJ databases">
        <authorList>
            <person name="Corre E."/>
            <person name="Pelletier E."/>
            <person name="Niang G."/>
            <person name="Scheremetjew M."/>
            <person name="Finn R."/>
            <person name="Kale V."/>
            <person name="Holt S."/>
            <person name="Cochrane G."/>
            <person name="Meng A."/>
            <person name="Brown T."/>
            <person name="Cohen L."/>
        </authorList>
    </citation>
    <scope>NUCLEOTIDE SEQUENCE</scope>
    <source>
        <strain evidence="4">308</strain>
    </source>
</reference>
<keyword evidence="1" id="KW-0853">WD repeat</keyword>
<feature type="domain" description="Small-subunit processome Utp12" evidence="3">
    <location>
        <begin position="37"/>
        <end position="141"/>
    </location>
</feature>
<sequence length="171" mass="19112">MIFDPLLLAEDVDPRAVERAREEGRHGAALAMALRLNETGIVRETVEGVPLEGVKLAARAVGPEHLERLLQFLAVFMDTSPHVEFYLRWCLALLEQHGQHLARHTARYARAFRAMHGTVKVKYDDLRQICDENSYTLGFVEKQLLMNLDACKEDSAGGANNADAALTKDLD</sequence>
<dbReference type="PANTHER" id="PTHR19858">
    <property type="entry name" value="WD40 REPEAT PROTEIN"/>
    <property type="match status" value="1"/>
</dbReference>
<dbReference type="GO" id="GO:0000028">
    <property type="term" value="P:ribosomal small subunit assembly"/>
    <property type="evidence" value="ECO:0007669"/>
    <property type="project" value="TreeGrafter"/>
</dbReference>
<dbReference type="GO" id="GO:0000462">
    <property type="term" value="P:maturation of SSU-rRNA from tricistronic rRNA transcript (SSU-rRNA, 5.8S rRNA, LSU-rRNA)"/>
    <property type="evidence" value="ECO:0007669"/>
    <property type="project" value="TreeGrafter"/>
</dbReference>
<protein>
    <recommendedName>
        <fullName evidence="3">Small-subunit processome Utp12 domain-containing protein</fullName>
    </recommendedName>
</protein>
<dbReference type="EMBL" id="HBFR01012010">
    <property type="protein sequence ID" value="CAD8881477.1"/>
    <property type="molecule type" value="Transcribed_RNA"/>
</dbReference>
<dbReference type="GO" id="GO:0034388">
    <property type="term" value="C:Pwp2p-containing subcomplex of 90S preribosome"/>
    <property type="evidence" value="ECO:0007669"/>
    <property type="project" value="TreeGrafter"/>
</dbReference>
<evidence type="ECO:0000256" key="1">
    <source>
        <dbReference type="ARBA" id="ARBA00022574"/>
    </source>
</evidence>
<dbReference type="InterPro" id="IPR027145">
    <property type="entry name" value="PWP2"/>
</dbReference>
<dbReference type="InterPro" id="IPR007148">
    <property type="entry name" value="SSU_processome_Utp12"/>
</dbReference>